<sequence>MNSTSPLSQLCSPVKIPNPTLFGAEILNLSANLVTNYSSYAPEQYNYNHPSIYADGLDFCNITVTYTHPGENDTINVETWLPLKWNERLQAVGGGGTVAGRFMLSYIVMNGAIAEGYATVTTDAGLPTDLTSLHSPLLSPGNTQLYEQLNFGSVSLNDEAIIAKSLIKSFYGRPQRYSYWSGCSQGGRQGFTLAQRYPTAYDGIVASAPAMNTPRFAPSLYYPQLVMNQLGRYPRNCELNAITEAAISACDKDDGVTDGVISDPASCDFDPLSVVGKVFNCSDTGSNMKISHDAAVVANATWSGPFSHLERRIWYGLEKGTIIAGSNGETTGIASTTCSSNGTCTGTLNQGSSYLQGYVAKDPIFDVTNVTLKEYTDMIHFGIQQFDAFTGSNDPDLTAFREVGGKILSYHGLSDPIIPPGGSRHYYDTVSEVIPEVHDFYRLFEVPGLSHCSGGMGGQPTTIFDQMVAWVENGTVPDTIPVNFKDGQGKTQNRILCPYPQKAQFNSTCGDSSKAECFHCSESA</sequence>
<reference evidence="9" key="1">
    <citation type="journal article" date="2020" name="Stud. Mycol.">
        <title>101 Dothideomycetes genomes: a test case for predicting lifestyles and emergence of pathogens.</title>
        <authorList>
            <person name="Haridas S."/>
            <person name="Albert R."/>
            <person name="Binder M."/>
            <person name="Bloem J."/>
            <person name="Labutti K."/>
            <person name="Salamov A."/>
            <person name="Andreopoulos B."/>
            <person name="Baker S."/>
            <person name="Barry K."/>
            <person name="Bills G."/>
            <person name="Bluhm B."/>
            <person name="Cannon C."/>
            <person name="Castanera R."/>
            <person name="Culley D."/>
            <person name="Daum C."/>
            <person name="Ezra D."/>
            <person name="Gonzalez J."/>
            <person name="Henrissat B."/>
            <person name="Kuo A."/>
            <person name="Liang C."/>
            <person name="Lipzen A."/>
            <person name="Lutzoni F."/>
            <person name="Magnuson J."/>
            <person name="Mondo S."/>
            <person name="Nolan M."/>
            <person name="Ohm R."/>
            <person name="Pangilinan J."/>
            <person name="Park H.-J."/>
            <person name="Ramirez L."/>
            <person name="Alfaro M."/>
            <person name="Sun H."/>
            <person name="Tritt A."/>
            <person name="Yoshinaga Y."/>
            <person name="Zwiers L.-H."/>
            <person name="Turgeon B."/>
            <person name="Goodwin S."/>
            <person name="Spatafora J."/>
            <person name="Crous P."/>
            <person name="Grigoriev I."/>
        </authorList>
    </citation>
    <scope>NUCLEOTIDE SEQUENCE</scope>
    <source>
        <strain evidence="9">CBS 121167</strain>
    </source>
</reference>
<evidence type="ECO:0000256" key="2">
    <source>
        <dbReference type="ARBA" id="ARBA00022487"/>
    </source>
</evidence>
<keyword evidence="6" id="KW-0106">Calcium</keyword>
<dbReference type="InterPro" id="IPR011118">
    <property type="entry name" value="Tannase/feruloyl_esterase"/>
</dbReference>
<evidence type="ECO:0000256" key="8">
    <source>
        <dbReference type="RuleBase" id="RU361238"/>
    </source>
</evidence>
<dbReference type="GO" id="GO:0030600">
    <property type="term" value="F:feruloyl esterase activity"/>
    <property type="evidence" value="ECO:0007669"/>
    <property type="project" value="UniProtKB-ARBA"/>
</dbReference>
<dbReference type="GeneID" id="54294754"/>
<dbReference type="AlphaFoldDB" id="A0A6A6B622"/>
<accession>A0A6A6B622</accession>
<protein>
    <recommendedName>
        <fullName evidence="8">Carboxylic ester hydrolase</fullName>
        <ecNumber evidence="8">3.1.1.-</ecNumber>
    </recommendedName>
</protein>
<keyword evidence="7" id="KW-1015">Disulfide bond</keyword>
<dbReference type="GO" id="GO:0046872">
    <property type="term" value="F:metal ion binding"/>
    <property type="evidence" value="ECO:0007669"/>
    <property type="project" value="UniProtKB-KW"/>
</dbReference>
<dbReference type="PANTHER" id="PTHR33938">
    <property type="entry name" value="FERULOYL ESTERASE B-RELATED"/>
    <property type="match status" value="1"/>
</dbReference>
<dbReference type="SUPFAM" id="SSF53474">
    <property type="entry name" value="alpha/beta-Hydrolases"/>
    <property type="match status" value="1"/>
</dbReference>
<keyword evidence="5 8" id="KW-0378">Hydrolase</keyword>
<dbReference type="Pfam" id="PF07519">
    <property type="entry name" value="Tannase"/>
    <property type="match status" value="1"/>
</dbReference>
<dbReference type="Proteomes" id="UP000799438">
    <property type="component" value="Unassembled WGS sequence"/>
</dbReference>
<dbReference type="RefSeq" id="XP_033395173.1">
    <property type="nucleotide sequence ID" value="XM_033537258.1"/>
</dbReference>
<evidence type="ECO:0000256" key="3">
    <source>
        <dbReference type="ARBA" id="ARBA00022723"/>
    </source>
</evidence>
<dbReference type="Gene3D" id="3.40.50.1820">
    <property type="entry name" value="alpha/beta hydrolase"/>
    <property type="match status" value="1"/>
</dbReference>
<evidence type="ECO:0000256" key="6">
    <source>
        <dbReference type="ARBA" id="ARBA00022837"/>
    </source>
</evidence>
<evidence type="ECO:0000313" key="9">
    <source>
        <dbReference type="EMBL" id="KAF2139460.1"/>
    </source>
</evidence>
<gene>
    <name evidence="9" type="ORF">K452DRAFT_232760</name>
</gene>
<dbReference type="EMBL" id="ML995493">
    <property type="protein sequence ID" value="KAF2139460.1"/>
    <property type="molecule type" value="Genomic_DNA"/>
</dbReference>
<evidence type="ECO:0000256" key="1">
    <source>
        <dbReference type="ARBA" id="ARBA00006249"/>
    </source>
</evidence>
<dbReference type="EC" id="3.1.1.-" evidence="8"/>
<keyword evidence="2" id="KW-0719">Serine esterase</keyword>
<comment type="similarity">
    <text evidence="1 8">Belongs to the tannase family.</text>
</comment>
<keyword evidence="4" id="KW-0732">Signal</keyword>
<evidence type="ECO:0000256" key="4">
    <source>
        <dbReference type="ARBA" id="ARBA00022729"/>
    </source>
</evidence>
<name>A0A6A6B622_9PEZI</name>
<evidence type="ECO:0000256" key="7">
    <source>
        <dbReference type="ARBA" id="ARBA00023157"/>
    </source>
</evidence>
<keyword evidence="10" id="KW-1185">Reference proteome</keyword>
<dbReference type="PANTHER" id="PTHR33938:SF13">
    <property type="entry name" value="CARBOXYLIC ESTER HYDROLASE"/>
    <property type="match status" value="1"/>
</dbReference>
<keyword evidence="3" id="KW-0479">Metal-binding</keyword>
<dbReference type="OrthoDB" id="3039123at2759"/>
<proteinExistence type="inferred from homology"/>
<dbReference type="InterPro" id="IPR029058">
    <property type="entry name" value="AB_hydrolase_fold"/>
</dbReference>
<evidence type="ECO:0000256" key="5">
    <source>
        <dbReference type="ARBA" id="ARBA00022801"/>
    </source>
</evidence>
<evidence type="ECO:0000313" key="10">
    <source>
        <dbReference type="Proteomes" id="UP000799438"/>
    </source>
</evidence>
<organism evidence="9 10">
    <name type="scientific">Aplosporella prunicola CBS 121167</name>
    <dbReference type="NCBI Taxonomy" id="1176127"/>
    <lineage>
        <taxon>Eukaryota</taxon>
        <taxon>Fungi</taxon>
        <taxon>Dikarya</taxon>
        <taxon>Ascomycota</taxon>
        <taxon>Pezizomycotina</taxon>
        <taxon>Dothideomycetes</taxon>
        <taxon>Dothideomycetes incertae sedis</taxon>
        <taxon>Botryosphaeriales</taxon>
        <taxon>Aplosporellaceae</taxon>
        <taxon>Aplosporella</taxon>
    </lineage>
</organism>